<reference evidence="2" key="1">
    <citation type="submission" date="2024-06" db="EMBL/GenBank/DDBJ databases">
        <title>Complete genome of Salinicola endophyticus HNIBRBA4755.</title>
        <authorList>
            <person name="Shin S.Y."/>
            <person name="Kang H."/>
            <person name="Song J."/>
        </authorList>
    </citation>
    <scope>NUCLEOTIDE SEQUENCE</scope>
    <source>
        <strain evidence="2">HNIBRBA4755</strain>
    </source>
</reference>
<dbReference type="GO" id="GO:0003700">
    <property type="term" value="F:DNA-binding transcription factor activity"/>
    <property type="evidence" value="ECO:0007669"/>
    <property type="project" value="InterPro"/>
</dbReference>
<proteinExistence type="predicted"/>
<feature type="domain" description="HTH marR-type" evidence="1">
    <location>
        <begin position="28"/>
        <end position="79"/>
    </location>
</feature>
<accession>A0AB74U8N2</accession>
<evidence type="ECO:0000313" key="2">
    <source>
        <dbReference type="EMBL" id="XCJ80171.1"/>
    </source>
</evidence>
<dbReference type="RefSeq" id="WP_353981009.1">
    <property type="nucleotide sequence ID" value="NZ_CP159578.1"/>
</dbReference>
<dbReference type="SUPFAM" id="SSF46785">
    <property type="entry name" value="Winged helix' DNA-binding domain"/>
    <property type="match status" value="1"/>
</dbReference>
<dbReference type="Gene3D" id="1.10.10.10">
    <property type="entry name" value="Winged helix-like DNA-binding domain superfamily/Winged helix DNA-binding domain"/>
    <property type="match status" value="1"/>
</dbReference>
<dbReference type="InterPro" id="IPR000835">
    <property type="entry name" value="HTH_MarR-typ"/>
</dbReference>
<protein>
    <submittedName>
        <fullName evidence="2">MarR family transcriptional regulator</fullName>
    </submittedName>
</protein>
<organism evidence="2">
    <name type="scientific">Salinicola endophyticus</name>
    <dbReference type="NCBI Taxonomy" id="1949083"/>
    <lineage>
        <taxon>Bacteria</taxon>
        <taxon>Pseudomonadati</taxon>
        <taxon>Pseudomonadota</taxon>
        <taxon>Gammaproteobacteria</taxon>
        <taxon>Oceanospirillales</taxon>
        <taxon>Halomonadaceae</taxon>
        <taxon>Salinicola</taxon>
    </lineage>
</organism>
<dbReference type="AlphaFoldDB" id="A0AB74U8N2"/>
<evidence type="ECO:0000259" key="1">
    <source>
        <dbReference type="Pfam" id="PF12802"/>
    </source>
</evidence>
<dbReference type="InterPro" id="IPR036388">
    <property type="entry name" value="WH-like_DNA-bd_sf"/>
</dbReference>
<dbReference type="Pfam" id="PF12802">
    <property type="entry name" value="MarR_2"/>
    <property type="match status" value="1"/>
</dbReference>
<name>A0AB74U8N2_9GAMM</name>
<dbReference type="InterPro" id="IPR036390">
    <property type="entry name" value="WH_DNA-bd_sf"/>
</dbReference>
<dbReference type="EMBL" id="CP159578">
    <property type="protein sequence ID" value="XCJ80171.1"/>
    <property type="molecule type" value="Genomic_DNA"/>
</dbReference>
<sequence length="98" mass="10242">MPERGPSELDPAALARRFTALQAAHPELDPLAALLLAALHDVAEPSLSSARLSRHLGIEHALVRRAAAELEAAGWIATQARVGASPALGLRLLADVEA</sequence>
<gene>
    <name evidence="2" type="ORF">ABV408_03075</name>
</gene>